<evidence type="ECO:0000313" key="2">
    <source>
        <dbReference type="Proteomes" id="UP000062963"/>
    </source>
</evidence>
<evidence type="ECO:0000313" key="1">
    <source>
        <dbReference type="EMBL" id="ALA97667.1"/>
    </source>
</evidence>
<dbReference type="PATRIC" id="fig|273035.7.peg.951"/>
<dbReference type="Proteomes" id="UP000062963">
    <property type="component" value="Chromosome"/>
</dbReference>
<dbReference type="EMBL" id="CP010899">
    <property type="protein sequence ID" value="ALA97667.1"/>
    <property type="molecule type" value="Genomic_DNA"/>
</dbReference>
<protein>
    <submittedName>
        <fullName evidence="1">Uncharacterized protein</fullName>
    </submittedName>
</protein>
<reference evidence="1 2" key="1">
    <citation type="journal article" date="2015" name="Genome Announc.">
        <title>Complete Genome Sequence of Spiroplasma kunkelii Strain CR2-3x, Causal Agent of Corn Stunt Disease in Zea mays L.</title>
        <authorList>
            <person name="Davis R.E."/>
            <person name="Shao J."/>
            <person name="Dally E.L."/>
            <person name="Zhao Y."/>
            <person name="Gasparich G.E."/>
            <person name="Gaynor B.J."/>
            <person name="Athey J.C."/>
            <person name="Harrison N.A."/>
            <person name="Donofrio N."/>
        </authorList>
    </citation>
    <scope>NUCLEOTIDE SEQUENCE [LARGE SCALE GENOMIC DNA]</scope>
    <source>
        <strain evidence="1 2">CR2-3x</strain>
    </source>
</reference>
<sequence length="67" mass="8012">MSFWARSIKDNVKKESNKKYKGYMLFHGLIDLELYDNEILVAYENNLIKIFDKSIEEKNKNLNVEII</sequence>
<organism evidence="1 2">
    <name type="scientific">Spiroplasma kunkelii CR2-3x</name>
    <dbReference type="NCBI Taxonomy" id="273035"/>
    <lineage>
        <taxon>Bacteria</taxon>
        <taxon>Bacillati</taxon>
        <taxon>Mycoplasmatota</taxon>
        <taxon>Mollicutes</taxon>
        <taxon>Entomoplasmatales</taxon>
        <taxon>Spiroplasmataceae</taxon>
        <taxon>Spiroplasma</taxon>
    </lineage>
</organism>
<keyword evidence="2" id="KW-1185">Reference proteome</keyword>
<gene>
    <name evidence="1" type="ORF">SKUN_00777</name>
</gene>
<dbReference type="AlphaFoldDB" id="A0A0K2JGW5"/>
<dbReference type="KEGG" id="skn:SKUN_00777"/>
<proteinExistence type="predicted"/>
<accession>A0A0K2JGW5</accession>
<name>A0A0K2JGW5_SPIKU</name>